<reference evidence="4 5" key="1">
    <citation type="submission" date="2020-07" db="EMBL/GenBank/DDBJ databases">
        <title>Sequencing the genomes of 1000 actinobacteria strains.</title>
        <authorList>
            <person name="Klenk H.-P."/>
        </authorList>
    </citation>
    <scope>NUCLEOTIDE SEQUENCE [LARGE SCALE GENOMIC DNA]</scope>
    <source>
        <strain evidence="4 5">DSM 19970</strain>
    </source>
</reference>
<dbReference type="EMBL" id="JACBZO010000001">
    <property type="protein sequence ID" value="NYI40782.1"/>
    <property type="molecule type" value="Genomic_DNA"/>
</dbReference>
<keyword evidence="2" id="KW-1133">Transmembrane helix</keyword>
<keyword evidence="2" id="KW-0472">Membrane</keyword>
<keyword evidence="5" id="KW-1185">Reference proteome</keyword>
<proteinExistence type="inferred from homology"/>
<dbReference type="InterPro" id="IPR004474">
    <property type="entry name" value="LytR_CpsA_psr"/>
</dbReference>
<dbReference type="PANTHER" id="PTHR33392:SF6">
    <property type="entry name" value="POLYISOPRENYL-TEICHOIC ACID--PEPTIDOGLYCAN TEICHOIC ACID TRANSFERASE TAGU"/>
    <property type="match status" value="1"/>
</dbReference>
<evidence type="ECO:0000313" key="5">
    <source>
        <dbReference type="Proteomes" id="UP000547973"/>
    </source>
</evidence>
<organism evidence="4 5">
    <name type="scientific">Demequina lutea</name>
    <dbReference type="NCBI Taxonomy" id="431489"/>
    <lineage>
        <taxon>Bacteria</taxon>
        <taxon>Bacillati</taxon>
        <taxon>Actinomycetota</taxon>
        <taxon>Actinomycetes</taxon>
        <taxon>Micrococcales</taxon>
        <taxon>Demequinaceae</taxon>
        <taxon>Demequina</taxon>
    </lineage>
</organism>
<dbReference type="NCBIfam" id="TIGR00350">
    <property type="entry name" value="lytR_cpsA_psr"/>
    <property type="match status" value="1"/>
</dbReference>
<feature type="transmembrane region" description="Helical" evidence="2">
    <location>
        <begin position="20"/>
        <end position="39"/>
    </location>
</feature>
<dbReference type="RefSeq" id="WP_062074463.1">
    <property type="nucleotide sequence ID" value="NZ_BBRC01000003.1"/>
</dbReference>
<comment type="similarity">
    <text evidence="1">Belongs to the LytR/CpsA/Psr (LCP) family.</text>
</comment>
<evidence type="ECO:0000256" key="1">
    <source>
        <dbReference type="ARBA" id="ARBA00006068"/>
    </source>
</evidence>
<keyword evidence="2" id="KW-0812">Transmembrane</keyword>
<sequence length="404" mass="42019">MTEQTDVHVRHAAKRPGHPVLKGITWLVAATAGFGLVFVQTYKAQVESHITTEDIAPLLGPNRPAAALPPADGSSGAAVNILLMGSDSRSGANAAIGGQDGGQRNDTTLLMHVSADRTRIDVVSIPRDTIVKVPTCDRSDGSSQLGWTAMFNVAFANGAAHGSNADGAACVIKTVESLTGIHIDHFAVIDFVGFRDMVDAVGGVPVCIPVKYADPFSGTYLNPGPQVLNGSQAIAYVRMRHGINTSGSDLDRIKRQQEFLKNLASKVLSAQMLYRPQDVTNFIKAVANSLTVDPDLGNLNYVGGLAYSLRSLNPSTGITFATAPEEAYPPDPKNRVQFSGKAKAVWQAIIADQPIAPLLDSQSNSPANTAPAAGTAVAPTTGTATGAATVDPNSQAGILAACGS</sequence>
<dbReference type="InterPro" id="IPR050922">
    <property type="entry name" value="LytR/CpsA/Psr_CW_biosynth"/>
</dbReference>
<dbReference type="Proteomes" id="UP000547973">
    <property type="component" value="Unassembled WGS sequence"/>
</dbReference>
<name>A0A7Y9Z8I1_9MICO</name>
<dbReference type="Gene3D" id="3.40.630.190">
    <property type="entry name" value="LCP protein"/>
    <property type="match status" value="1"/>
</dbReference>
<gene>
    <name evidence="4" type="ORF">BKA03_000901</name>
</gene>
<evidence type="ECO:0000259" key="3">
    <source>
        <dbReference type="Pfam" id="PF03816"/>
    </source>
</evidence>
<comment type="caution">
    <text evidence="4">The sequence shown here is derived from an EMBL/GenBank/DDBJ whole genome shotgun (WGS) entry which is preliminary data.</text>
</comment>
<dbReference type="AlphaFoldDB" id="A0A7Y9Z8I1"/>
<dbReference type="Pfam" id="PF03816">
    <property type="entry name" value="LytR_cpsA_psr"/>
    <property type="match status" value="1"/>
</dbReference>
<feature type="domain" description="Cell envelope-related transcriptional attenuator" evidence="3">
    <location>
        <begin position="104"/>
        <end position="268"/>
    </location>
</feature>
<dbReference type="OrthoDB" id="9782542at2"/>
<evidence type="ECO:0000313" key="4">
    <source>
        <dbReference type="EMBL" id="NYI40782.1"/>
    </source>
</evidence>
<evidence type="ECO:0000256" key="2">
    <source>
        <dbReference type="SAM" id="Phobius"/>
    </source>
</evidence>
<protein>
    <submittedName>
        <fullName evidence="4">LCP family protein required for cell wall assembly</fullName>
    </submittedName>
</protein>
<accession>A0A7Y9Z8I1</accession>
<dbReference type="PANTHER" id="PTHR33392">
    <property type="entry name" value="POLYISOPRENYL-TEICHOIC ACID--PEPTIDOGLYCAN TEICHOIC ACID TRANSFERASE TAGU"/>
    <property type="match status" value="1"/>
</dbReference>